<organism evidence="1">
    <name type="scientific">Siphoviridae sp. cthu813</name>
    <dbReference type="NCBI Taxonomy" id="2825618"/>
    <lineage>
        <taxon>Viruses</taxon>
        <taxon>Duplodnaviria</taxon>
        <taxon>Heunggongvirae</taxon>
        <taxon>Uroviricota</taxon>
        <taxon>Caudoviricetes</taxon>
    </lineage>
</organism>
<proteinExistence type="predicted"/>
<dbReference type="EMBL" id="BK016270">
    <property type="protein sequence ID" value="DAG06345.1"/>
    <property type="molecule type" value="Genomic_DNA"/>
</dbReference>
<sequence>MLHVRQKHISLEREFQMPIKMTTTGSFKKTRRFLKHASDKKIIKSLRKYAREGVVALMSATPIDSGSTASMWRYEIAYADGSARINWVNDNVNDGVNIALILQLGHGTGTGGWVEGRDYINPAIQPVFDEMTNKIWKEVTSG</sequence>
<reference evidence="1" key="1">
    <citation type="journal article" date="2021" name="Proc. Natl. Acad. Sci. U.S.A.">
        <title>A Catalog of Tens of Thousands of Viruses from Human Metagenomes Reveals Hidden Associations with Chronic Diseases.</title>
        <authorList>
            <person name="Tisza M.J."/>
            <person name="Buck C.B."/>
        </authorList>
    </citation>
    <scope>NUCLEOTIDE SEQUENCE</scope>
    <source>
        <strain evidence="1">Cthu813</strain>
    </source>
</reference>
<protein>
    <submittedName>
        <fullName evidence="1">Type I neck protein</fullName>
    </submittedName>
</protein>
<accession>A0A8S5VHT8</accession>
<name>A0A8S5VHT8_9CAUD</name>
<evidence type="ECO:0000313" key="1">
    <source>
        <dbReference type="EMBL" id="DAG06345.1"/>
    </source>
</evidence>